<feature type="compositionally biased region" description="Acidic residues" evidence="2">
    <location>
        <begin position="415"/>
        <end position="424"/>
    </location>
</feature>
<organism evidence="5">
    <name type="scientific">Volvox carteri f. nagariensis</name>
    <dbReference type="NCBI Taxonomy" id="3068"/>
    <lineage>
        <taxon>Eukaryota</taxon>
        <taxon>Viridiplantae</taxon>
        <taxon>Chlorophyta</taxon>
        <taxon>core chlorophytes</taxon>
        <taxon>Chlorophyceae</taxon>
        <taxon>CS clade</taxon>
        <taxon>Chlamydomonadales</taxon>
        <taxon>Volvocaceae</taxon>
        <taxon>Volvox</taxon>
    </lineage>
</organism>
<proteinExistence type="predicted"/>
<evidence type="ECO:0000256" key="1">
    <source>
        <dbReference type="ARBA" id="ARBA00022581"/>
    </source>
</evidence>
<feature type="compositionally biased region" description="Low complexity" evidence="2">
    <location>
        <begin position="1520"/>
        <end position="1531"/>
    </location>
</feature>
<feature type="region of interest" description="Disordered" evidence="2">
    <location>
        <begin position="1107"/>
        <end position="1140"/>
    </location>
</feature>
<dbReference type="PANTHER" id="PTHR13037:SF24">
    <property type="entry name" value="POLYCOMB PROTEIN PCL-RELATED"/>
    <property type="match status" value="1"/>
</dbReference>
<feature type="region of interest" description="Disordered" evidence="2">
    <location>
        <begin position="1036"/>
        <end position="1069"/>
    </location>
</feature>
<feature type="compositionally biased region" description="Pro residues" evidence="2">
    <location>
        <begin position="1549"/>
        <end position="1559"/>
    </location>
</feature>
<keyword evidence="3" id="KW-0812">Transmembrane</keyword>
<evidence type="ECO:0000313" key="5">
    <source>
        <dbReference type="Proteomes" id="UP000001058"/>
    </source>
</evidence>
<dbReference type="EMBL" id="GL378347">
    <property type="protein sequence ID" value="EFJ46980.1"/>
    <property type="molecule type" value="Genomic_DNA"/>
</dbReference>
<feature type="region of interest" description="Disordered" evidence="2">
    <location>
        <begin position="1208"/>
        <end position="1259"/>
    </location>
</feature>
<keyword evidence="1" id="KW-0945">Host-virus interaction</keyword>
<feature type="compositionally biased region" description="Low complexity" evidence="2">
    <location>
        <begin position="1426"/>
        <end position="1436"/>
    </location>
</feature>
<feature type="compositionally biased region" description="Basic residues" evidence="2">
    <location>
        <begin position="902"/>
        <end position="912"/>
    </location>
</feature>
<sequence>MEQVHTPSLGFWQLLLASFWFVYRSAVGGGTLRGCLAAAFAHIVLLVLAAELIAILSLPSRGGRAGDHHCGKGLALASPGRAGVHEAEAEEDRHQQYQVLGGQLPWRSSNSPFQRGPSSGSPGATGPAATSPTSAAGGLPLQRRRRSSVPPLIVDCDVVGVEASHMSPLPSHHGYAGGGGPVITTRASCPIMPYAGSPGSPMLLRSASAAAIHLTMRGNGFGAFGTATAVGGCPSSGAASPVHWSAGRRQRPPRAPFPSSAASPSPPWVAVTAAEGEVVGRSVDAATAAVCVNGGGGGIVEAVGPVSNPDGPDAEDGRGLPGSSQVRHGQAYPHGQQQQQQQVLLLSPGKEKNDDEEQRLGKAGERGEEQEEDEEQQKRPVAKDGEGKKKDVEARDSARVEGSTRSSRYVLEEVKQEEEEEEEHGQERGSRHTASAGNGSVCVVESGGDGARRDPARGAFIEGNESIWREEERSRTRGAVSLGQAADTAVAGEQQRPPSPSLPAPVMRSTTPQLQDVDGKGAAGASALGVHTRLGLGDVEPRVVLSSDGRMQQQFFRYRLETDRSTQDYILLESTLHGTDGAAPYNSEFSSDDDDEDGDGDGDIEGDDGDGCGDEEDEEDDVGEGYGGSELYSYEGEYDMDEASGGGGSDGWFSLVLETNGGSDGDCMVDVNRASWQTGGLLQAPDAAAAADAAAAFATSAADRETSAMVPNLDLGVTKSDVVLARSRKAAERTRHRRGGAAAVGDGVSAAVHRSASYSLHPAAAAAAAAAAAVALDVEELTSTATNTATNTSGGACRGYGLESSRTWNVAYGSEVDDDDDDEEEEGARVNVEEEAALGDMEGFADRKVWDMASLDPPSSSAAAVVAAAAVGTELPNGWCSEVPQEKGRQPRLHTYLDNHHHLTHHHHHHQQQQHLSYKSQSYEARRRRQPEGFLGVAEDEGTGGGGGGEGSRRRRRRQNQLDRGRGRRRRHVRQLSQGQMHARQVYAEEYNGQMYGHGHENLQALLYQADCGTHQVVRISHGHAMEAPDFAPQLILPPLPPPPPQQQQLLHVEQRSSQGRGRPGTGSEAAAGVCACGINTTSAAAEAAAAATSTLDIHAGGLGNGGAEPADFTRSMSRPANPAHHCQHQHHQQQQQQEMLSLDNTVLAAPLLGPGLTSVWTASASAAGGGGGGSAGPVVLLMEPDLPRVDVEETFELQHQEHAAVYEQQEQQQQHLEKQQQQQHLEKQQQQQQQQQQHLQQHPEFHGCYQPPHHQHDPEWQLELARQHPQGEVRQQGCVRGAGIGVATGGCRSPVVRPHSASANYDHPHWRVTTTTWASTANSPPAHRPSAQTLVMGPTTAGGDWDDDAGGCYTPPEWLRAAAAGGIGGLRCGGSWGGGDGGGGGGSFVTVRPVASLGSPPHCNSARPPPSMTGVAGAGGGGAVAGVRTGATSAPSTPPPATVVEPFSDAAGQAFYRSLSGSRRYDLSERRRGISDNYKAALAAAAAAANEGRSRPTTPSGAPGTARPPDSPPLPPMSPAAAAQQQAAAATEDLGPHSRSSPPVLHSSPPPPSPPPMSPTLATNTTCGVLPGSISLEAPAEVALLSSENSMPLSADPVTSAADGVFANGGGGNSPGGAATADRLFSTPGQSDAPSAVAFITTDVAAVPTAAAAVVEAEEGEQQKSCHSRRVAEALDVRGAA</sequence>
<keyword evidence="5" id="KW-1185">Reference proteome</keyword>
<feature type="region of interest" description="Disordered" evidence="2">
    <location>
        <begin position="108"/>
        <end position="145"/>
    </location>
</feature>
<feature type="compositionally biased region" description="Basic and acidic residues" evidence="2">
    <location>
        <begin position="349"/>
        <end position="367"/>
    </location>
</feature>
<feature type="compositionally biased region" description="Low complexity" evidence="2">
    <location>
        <begin position="116"/>
        <end position="138"/>
    </location>
</feature>
<keyword evidence="3" id="KW-1133">Transmembrane helix</keyword>
<feature type="compositionally biased region" description="Basic and acidic residues" evidence="2">
    <location>
        <begin position="376"/>
        <end position="399"/>
    </location>
</feature>
<feature type="region of interest" description="Disordered" evidence="2">
    <location>
        <begin position="235"/>
        <end position="267"/>
    </location>
</feature>
<accession>D8TZT4</accession>
<feature type="region of interest" description="Disordered" evidence="2">
    <location>
        <begin position="578"/>
        <end position="632"/>
    </location>
</feature>
<dbReference type="Proteomes" id="UP000001058">
    <property type="component" value="Unassembled WGS sequence"/>
</dbReference>
<name>D8TZT4_VOLCA</name>
<dbReference type="GeneID" id="9616049"/>
<evidence type="ECO:0000313" key="4">
    <source>
        <dbReference type="EMBL" id="EFJ46980.1"/>
    </source>
</evidence>
<feature type="region of interest" description="Disordered" evidence="2">
    <location>
        <begin position="902"/>
        <end position="981"/>
    </location>
</feature>
<feature type="compositionally biased region" description="Low complexity" evidence="2">
    <location>
        <begin position="1208"/>
        <end position="1243"/>
    </location>
</feature>
<keyword evidence="3" id="KW-0472">Membrane</keyword>
<dbReference type="PANTHER" id="PTHR13037">
    <property type="entry name" value="FORMIN"/>
    <property type="match status" value="1"/>
</dbReference>
<protein>
    <submittedName>
        <fullName evidence="4">Uncharacterized protein</fullName>
    </submittedName>
</protein>
<evidence type="ECO:0000256" key="3">
    <source>
        <dbReference type="SAM" id="Phobius"/>
    </source>
</evidence>
<feature type="compositionally biased region" description="Low complexity" evidence="2">
    <location>
        <begin position="257"/>
        <end position="267"/>
    </location>
</feature>
<feature type="compositionally biased region" description="Low complexity" evidence="2">
    <location>
        <begin position="1538"/>
        <end position="1548"/>
    </location>
</feature>
<feature type="transmembrane region" description="Helical" evidence="3">
    <location>
        <begin position="6"/>
        <end position="23"/>
    </location>
</feature>
<feature type="compositionally biased region" description="Pro residues" evidence="2">
    <location>
        <begin position="1036"/>
        <end position="1046"/>
    </location>
</feature>
<feature type="compositionally biased region" description="Acidic residues" evidence="2">
    <location>
        <begin position="590"/>
        <end position="623"/>
    </location>
</feature>
<gene>
    <name evidence="4" type="ORF">VOLCADRAFT_92496</name>
</gene>
<dbReference type="OrthoDB" id="10483817at2759"/>
<feature type="region of interest" description="Disordered" evidence="2">
    <location>
        <begin position="1488"/>
        <end position="1567"/>
    </location>
</feature>
<feature type="compositionally biased region" description="Pro residues" evidence="2">
    <location>
        <begin position="1510"/>
        <end position="1519"/>
    </location>
</feature>
<dbReference type="InParanoid" id="D8TZT4"/>
<evidence type="ECO:0000256" key="2">
    <source>
        <dbReference type="SAM" id="MobiDB-lite"/>
    </source>
</evidence>
<feature type="region of interest" description="Disordered" evidence="2">
    <location>
        <begin position="1400"/>
        <end position="1442"/>
    </location>
</feature>
<feature type="transmembrane region" description="Helical" evidence="3">
    <location>
        <begin position="35"/>
        <end position="58"/>
    </location>
</feature>
<reference evidence="4 5" key="1">
    <citation type="journal article" date="2010" name="Science">
        <title>Genomic analysis of organismal complexity in the multicellular green alga Volvox carteri.</title>
        <authorList>
            <person name="Prochnik S.E."/>
            <person name="Umen J."/>
            <person name="Nedelcu A.M."/>
            <person name="Hallmann A."/>
            <person name="Miller S.M."/>
            <person name="Nishii I."/>
            <person name="Ferris P."/>
            <person name="Kuo A."/>
            <person name="Mitros T."/>
            <person name="Fritz-Laylin L.K."/>
            <person name="Hellsten U."/>
            <person name="Chapman J."/>
            <person name="Simakov O."/>
            <person name="Rensing S.A."/>
            <person name="Terry A."/>
            <person name="Pangilinan J."/>
            <person name="Kapitonov V."/>
            <person name="Jurka J."/>
            <person name="Salamov A."/>
            <person name="Shapiro H."/>
            <person name="Schmutz J."/>
            <person name="Grimwood J."/>
            <person name="Lindquist E."/>
            <person name="Lucas S."/>
            <person name="Grigoriev I.V."/>
            <person name="Schmitt R."/>
            <person name="Kirk D."/>
            <person name="Rokhsar D.S."/>
        </authorList>
    </citation>
    <scope>NUCLEOTIDE SEQUENCE [LARGE SCALE GENOMIC DNA]</scope>
    <source>
        <strain evidence="5">f. Nagariensis / Eve</strain>
    </source>
</reference>
<feature type="region of interest" description="Disordered" evidence="2">
    <location>
        <begin position="302"/>
        <end position="523"/>
    </location>
</feature>
<dbReference type="KEGG" id="vcn:VOLCADRAFT_92496"/>
<dbReference type="RefSeq" id="XP_002951875.1">
    <property type="nucleotide sequence ID" value="XM_002951829.1"/>
</dbReference>